<dbReference type="SUPFAM" id="SSF52540">
    <property type="entry name" value="P-loop containing nucleoside triphosphate hydrolases"/>
    <property type="match status" value="1"/>
</dbReference>
<reference evidence="2 3" key="1">
    <citation type="submission" date="2015-09" db="EMBL/GenBank/DDBJ databases">
        <title>Genome sequence of Oxobacter pfennigii DSM 3222.</title>
        <authorList>
            <person name="Poehlein A."/>
            <person name="Bengelsdorf F.R."/>
            <person name="Schiel-Bengelsdorf B."/>
            <person name="Duerre P."/>
            <person name="Daniel R."/>
        </authorList>
    </citation>
    <scope>NUCLEOTIDE SEQUENCE [LARGE SCALE GENOMIC DNA]</scope>
    <source>
        <strain evidence="2 3">DSM 3222</strain>
    </source>
</reference>
<dbReference type="EMBL" id="LKET01000039">
    <property type="protein sequence ID" value="KPU43313.1"/>
    <property type="molecule type" value="Genomic_DNA"/>
</dbReference>
<dbReference type="STRING" id="36849.OXPF_27540"/>
<keyword evidence="3" id="KW-1185">Reference proteome</keyword>
<dbReference type="InterPro" id="IPR045528">
    <property type="entry name" value="DO-GTPase2"/>
</dbReference>
<dbReference type="InterPro" id="IPR027417">
    <property type="entry name" value="P-loop_NTPase"/>
</dbReference>
<comment type="caution">
    <text evidence="2">The sequence shown here is derived from an EMBL/GenBank/DDBJ whole genome shotgun (WGS) entry which is preliminary data.</text>
</comment>
<evidence type="ECO:0000259" key="1">
    <source>
        <dbReference type="Pfam" id="PF19993"/>
    </source>
</evidence>
<gene>
    <name evidence="2" type="ORF">OXPF_27540</name>
</gene>
<name>A0A0P8W5S3_9CLOT</name>
<evidence type="ECO:0000313" key="3">
    <source>
        <dbReference type="Proteomes" id="UP000050326"/>
    </source>
</evidence>
<dbReference type="Pfam" id="PF19993">
    <property type="entry name" value="DO-GTPase2"/>
    <property type="match status" value="1"/>
</dbReference>
<dbReference type="OrthoDB" id="143162at2"/>
<proteinExistence type="predicted"/>
<sequence length="417" mass="47637">MGIFDFFKSKQKTVRPEFFDIVCPFCFEKYSPDKAVFRAAHYKEDDEEFQLQEDENLNAYRAKFDLGPLPDMEAVIYPERIPDEYKKYVDGVLVEVVDRYGIASKKRLCPSCHNELPLTAGKVPGNIISIIGASQVGKSVYMTSLIHTLQNFTANNFNAACLPVSVEVSRRFRELYEDPIYDRGELLTSTRKTAKQEPLMFQFKFKDESKDPVTLVFFDVAGEGMVERDYLDIFAAHIKNSSGMMFLVDPLQMRTIRNKISIRREDAPGDFTSKYDEPREVIISLFENFIGNQEKGKTDIPTAVVLTKSDTLKVLCGDDYIKENSNIFYNAAHKGTFDLTEFENINGEVKRFIDKVDRAFTDAMEVHFTNTAYFAVSALGSDPVDQKIQGTVSPVRVDEPFLWLLYRLKVIEGSRAK</sequence>
<dbReference type="AlphaFoldDB" id="A0A0P8W5S3"/>
<dbReference type="Gene3D" id="3.40.50.300">
    <property type="entry name" value="P-loop containing nucleotide triphosphate hydrolases"/>
    <property type="match status" value="1"/>
</dbReference>
<organism evidence="2 3">
    <name type="scientific">Oxobacter pfennigii</name>
    <dbReference type="NCBI Taxonomy" id="36849"/>
    <lineage>
        <taxon>Bacteria</taxon>
        <taxon>Bacillati</taxon>
        <taxon>Bacillota</taxon>
        <taxon>Clostridia</taxon>
        <taxon>Eubacteriales</taxon>
        <taxon>Clostridiaceae</taxon>
        <taxon>Oxobacter</taxon>
    </lineage>
</organism>
<feature type="domain" description="Double-GTPase 2" evidence="1">
    <location>
        <begin position="126"/>
        <end position="376"/>
    </location>
</feature>
<dbReference type="RefSeq" id="WP_054875771.1">
    <property type="nucleotide sequence ID" value="NZ_LKET01000039.1"/>
</dbReference>
<protein>
    <recommendedName>
        <fullName evidence="1">Double-GTPase 2 domain-containing protein</fullName>
    </recommendedName>
</protein>
<evidence type="ECO:0000313" key="2">
    <source>
        <dbReference type="EMBL" id="KPU43313.1"/>
    </source>
</evidence>
<dbReference type="Proteomes" id="UP000050326">
    <property type="component" value="Unassembled WGS sequence"/>
</dbReference>
<dbReference type="PATRIC" id="fig|36849.3.peg.2909"/>
<accession>A0A0P8W5S3</accession>